<keyword evidence="1" id="KW-1133">Transmembrane helix</keyword>
<name>A0A382FI97_9ZZZZ</name>
<keyword evidence="1" id="KW-0812">Transmembrane</keyword>
<keyword evidence="1" id="KW-0472">Membrane</keyword>
<reference evidence="2" key="1">
    <citation type="submission" date="2018-05" db="EMBL/GenBank/DDBJ databases">
        <authorList>
            <person name="Lanie J.A."/>
            <person name="Ng W.-L."/>
            <person name="Kazmierczak K.M."/>
            <person name="Andrzejewski T.M."/>
            <person name="Davidsen T.M."/>
            <person name="Wayne K.J."/>
            <person name="Tettelin H."/>
            <person name="Glass J.I."/>
            <person name="Rusch D."/>
            <person name="Podicherti R."/>
            <person name="Tsui H.-C.T."/>
            <person name="Winkler M.E."/>
        </authorList>
    </citation>
    <scope>NUCLEOTIDE SEQUENCE</scope>
</reference>
<protein>
    <submittedName>
        <fullName evidence="2">Uncharacterized protein</fullName>
    </submittedName>
</protein>
<gene>
    <name evidence="2" type="ORF">METZ01_LOCUS215680</name>
</gene>
<accession>A0A382FI97</accession>
<feature type="transmembrane region" description="Helical" evidence="1">
    <location>
        <begin position="12"/>
        <end position="45"/>
    </location>
</feature>
<dbReference type="EMBL" id="UINC01050174">
    <property type="protein sequence ID" value="SVB62826.1"/>
    <property type="molecule type" value="Genomic_DNA"/>
</dbReference>
<evidence type="ECO:0000256" key="1">
    <source>
        <dbReference type="SAM" id="Phobius"/>
    </source>
</evidence>
<proteinExistence type="predicted"/>
<organism evidence="2">
    <name type="scientific">marine metagenome</name>
    <dbReference type="NCBI Taxonomy" id="408172"/>
    <lineage>
        <taxon>unclassified sequences</taxon>
        <taxon>metagenomes</taxon>
        <taxon>ecological metagenomes</taxon>
    </lineage>
</organism>
<sequence length="53" mass="5786">MKIKNDKIGYPILCLMILAAALVSALVSGGFGIIIFFILIIPLSFLIDSYLIE</sequence>
<dbReference type="AlphaFoldDB" id="A0A382FI97"/>
<evidence type="ECO:0000313" key="2">
    <source>
        <dbReference type="EMBL" id="SVB62826.1"/>
    </source>
</evidence>